<keyword evidence="2" id="KW-0812">Transmembrane</keyword>
<name>A0A378YUF3_9NOCA</name>
<evidence type="ECO:0000313" key="4">
    <source>
        <dbReference type="Proteomes" id="UP000255467"/>
    </source>
</evidence>
<evidence type="ECO:0000256" key="2">
    <source>
        <dbReference type="SAM" id="Phobius"/>
    </source>
</evidence>
<dbReference type="EMBL" id="UGRY01000002">
    <property type="protein sequence ID" value="SUA80816.1"/>
    <property type="molecule type" value="Genomic_DNA"/>
</dbReference>
<feature type="transmembrane region" description="Helical" evidence="2">
    <location>
        <begin position="340"/>
        <end position="361"/>
    </location>
</feature>
<evidence type="ECO:0000256" key="1">
    <source>
        <dbReference type="SAM" id="MobiDB-lite"/>
    </source>
</evidence>
<feature type="compositionally biased region" description="Pro residues" evidence="1">
    <location>
        <begin position="200"/>
        <end position="210"/>
    </location>
</feature>
<feature type="transmembrane region" description="Helical" evidence="2">
    <location>
        <begin position="250"/>
        <end position="271"/>
    </location>
</feature>
<dbReference type="STRING" id="1406858.GCA_000710895_06538"/>
<organism evidence="3 4">
    <name type="scientific">Nocardia otitidiscaviarum</name>
    <dbReference type="NCBI Taxonomy" id="1823"/>
    <lineage>
        <taxon>Bacteria</taxon>
        <taxon>Bacillati</taxon>
        <taxon>Actinomycetota</taxon>
        <taxon>Actinomycetes</taxon>
        <taxon>Mycobacteriales</taxon>
        <taxon>Nocardiaceae</taxon>
        <taxon>Nocardia</taxon>
    </lineage>
</organism>
<keyword evidence="4" id="KW-1185">Reference proteome</keyword>
<feature type="transmembrane region" description="Helical" evidence="2">
    <location>
        <begin position="386"/>
        <end position="410"/>
    </location>
</feature>
<keyword evidence="2" id="KW-0472">Membrane</keyword>
<feature type="region of interest" description="Disordered" evidence="1">
    <location>
        <begin position="1"/>
        <end position="226"/>
    </location>
</feature>
<feature type="transmembrane region" description="Helical" evidence="2">
    <location>
        <begin position="278"/>
        <end position="302"/>
    </location>
</feature>
<dbReference type="RefSeq" id="WP_147287156.1">
    <property type="nucleotide sequence ID" value="NZ_UGRY01000002.1"/>
</dbReference>
<feature type="transmembrane region" description="Helical" evidence="2">
    <location>
        <begin position="314"/>
        <end position="333"/>
    </location>
</feature>
<evidence type="ECO:0000313" key="3">
    <source>
        <dbReference type="EMBL" id="SUA80816.1"/>
    </source>
</evidence>
<dbReference type="OrthoDB" id="4829830at2"/>
<reference evidence="3 4" key="1">
    <citation type="submission" date="2018-06" db="EMBL/GenBank/DDBJ databases">
        <authorList>
            <consortium name="Pathogen Informatics"/>
            <person name="Doyle S."/>
        </authorList>
    </citation>
    <scope>NUCLEOTIDE SEQUENCE [LARGE SCALE GENOMIC DNA]</scope>
    <source>
        <strain evidence="3 4">NCTC1934</strain>
    </source>
</reference>
<feature type="compositionally biased region" description="Low complexity" evidence="1">
    <location>
        <begin position="211"/>
        <end position="222"/>
    </location>
</feature>
<keyword evidence="2" id="KW-1133">Transmembrane helix</keyword>
<dbReference type="AlphaFoldDB" id="A0A378YUF3"/>
<dbReference type="Proteomes" id="UP000255467">
    <property type="component" value="Unassembled WGS sequence"/>
</dbReference>
<protein>
    <submittedName>
        <fullName evidence="3">Predicted integral membrane protein</fullName>
    </submittedName>
</protein>
<proteinExistence type="predicted"/>
<feature type="compositionally biased region" description="Low complexity" evidence="1">
    <location>
        <begin position="160"/>
        <end position="185"/>
    </location>
</feature>
<feature type="compositionally biased region" description="Low complexity" evidence="1">
    <location>
        <begin position="101"/>
        <end position="147"/>
    </location>
</feature>
<sequence>MTGTPPDTPRESDETPSQKGDERQPTRSGHHQNTEPTPHSAGAGNSPEHGRHEMPGPRGYPQFEGPGAAQYGSEPVEPPPPMPSQGSSSGPGMPPPPGYGQPPQSGASQGQPPQPGTGQQPYGAPSQPAAGQPYGAAPQPGAEQPYGTGQPAGQPYGASQAPGQPYGTGQAPGQQYGAGQPYGAPTQPGAAAQSGAMPPGATPSGPPPGAPGSVGSAQPGGPHHATGEKLDVGRAIAYGWDRFRLNPVPWLGIVMVGLIAYLVVVLLVNIADVQSLSVVLLVFAIASLMVWLLQAAMIRGALYETDGTPTDFPSFFGFVNAGNVLLTALIVLVGCFLASLACVFPAVIVGVLCMFALNFVIDEDMSPIEAIKSSAQLVIRNPVPTVLLALVVAVMTTIGALLCGLGLLIAGPVSAIAVTYAYRTLTGGLVAPL</sequence>
<gene>
    <name evidence="3" type="ORF">NCTC1934_04465</name>
</gene>
<accession>A0A378YUF3</accession>